<dbReference type="InterPro" id="IPR016032">
    <property type="entry name" value="Sig_transdc_resp-reg_C-effctor"/>
</dbReference>
<feature type="domain" description="Response regulatory" evidence="5">
    <location>
        <begin position="38"/>
        <end position="154"/>
    </location>
</feature>
<dbReference type="InterPro" id="IPR011006">
    <property type="entry name" value="CheY-like_superfamily"/>
</dbReference>
<evidence type="ECO:0000256" key="1">
    <source>
        <dbReference type="ARBA" id="ARBA00022553"/>
    </source>
</evidence>
<dbReference type="InterPro" id="IPR001789">
    <property type="entry name" value="Sig_transdc_resp-reg_receiver"/>
</dbReference>
<dbReference type="Pfam" id="PF00196">
    <property type="entry name" value="GerE"/>
    <property type="match status" value="1"/>
</dbReference>
<keyword evidence="1 3" id="KW-0597">Phosphoprotein</keyword>
<dbReference type="PROSITE" id="PS00622">
    <property type="entry name" value="HTH_LUXR_1"/>
    <property type="match status" value="1"/>
</dbReference>
<dbReference type="PANTHER" id="PTHR43214">
    <property type="entry name" value="TWO-COMPONENT RESPONSE REGULATOR"/>
    <property type="match status" value="1"/>
</dbReference>
<dbReference type="PRINTS" id="PR00038">
    <property type="entry name" value="HTHLUXR"/>
</dbReference>
<protein>
    <submittedName>
        <fullName evidence="6">Oxygen regulatory protein NreC</fullName>
    </submittedName>
</protein>
<dbReference type="SMART" id="SM00421">
    <property type="entry name" value="HTH_LUXR"/>
    <property type="match status" value="1"/>
</dbReference>
<evidence type="ECO:0000259" key="4">
    <source>
        <dbReference type="PROSITE" id="PS50043"/>
    </source>
</evidence>
<feature type="modified residue" description="4-aspartylphosphate" evidence="3">
    <location>
        <position position="89"/>
    </location>
</feature>
<evidence type="ECO:0000259" key="5">
    <source>
        <dbReference type="PROSITE" id="PS50110"/>
    </source>
</evidence>
<dbReference type="InterPro" id="IPR039420">
    <property type="entry name" value="WalR-like"/>
</dbReference>
<dbReference type="InterPro" id="IPR000792">
    <property type="entry name" value="Tscrpt_reg_LuxR_C"/>
</dbReference>
<dbReference type="CDD" id="cd17535">
    <property type="entry name" value="REC_NarL-like"/>
    <property type="match status" value="1"/>
</dbReference>
<reference evidence="6 7" key="1">
    <citation type="submission" date="2019-08" db="EMBL/GenBank/DDBJ databases">
        <title>Deep-cultivation of Planctomycetes and their phenomic and genomic characterization uncovers novel biology.</title>
        <authorList>
            <person name="Wiegand S."/>
            <person name="Jogler M."/>
            <person name="Boedeker C."/>
            <person name="Pinto D."/>
            <person name="Vollmers J."/>
            <person name="Rivas-Marin E."/>
            <person name="Kohn T."/>
            <person name="Peeters S.H."/>
            <person name="Heuer A."/>
            <person name="Rast P."/>
            <person name="Oberbeckmann S."/>
            <person name="Bunk B."/>
            <person name="Jeske O."/>
            <person name="Meyerdierks A."/>
            <person name="Storesund J.E."/>
            <person name="Kallscheuer N."/>
            <person name="Luecker S."/>
            <person name="Lage O.M."/>
            <person name="Pohl T."/>
            <person name="Merkel B.J."/>
            <person name="Hornburger P."/>
            <person name="Mueller R.-W."/>
            <person name="Bruemmer F."/>
            <person name="Labrenz M."/>
            <person name="Spormann A.M."/>
            <person name="Op den Camp H."/>
            <person name="Overmann J."/>
            <person name="Amann R."/>
            <person name="Jetten M.S.M."/>
            <person name="Mascher T."/>
            <person name="Medema M.H."/>
            <person name="Devos D.P."/>
            <person name="Kaster A.-K."/>
            <person name="Ovreas L."/>
            <person name="Rohde M."/>
            <person name="Galperin M.Y."/>
            <person name="Jogler C."/>
        </authorList>
    </citation>
    <scope>NUCLEOTIDE SEQUENCE [LARGE SCALE GENOMIC DNA]</scope>
    <source>
        <strain evidence="6 7">DSM 8797</strain>
    </source>
</reference>
<feature type="domain" description="HTH luxR-type" evidence="4">
    <location>
        <begin position="180"/>
        <end position="245"/>
    </location>
</feature>
<dbReference type="Pfam" id="PF00072">
    <property type="entry name" value="Response_reg"/>
    <property type="match status" value="1"/>
</dbReference>
<proteinExistence type="predicted"/>
<dbReference type="EMBL" id="CP042910">
    <property type="protein sequence ID" value="QEG17401.1"/>
    <property type="molecule type" value="Genomic_DNA"/>
</dbReference>
<keyword evidence="7" id="KW-1185">Reference proteome</keyword>
<dbReference type="SMART" id="SM00448">
    <property type="entry name" value="REC"/>
    <property type="match status" value="1"/>
</dbReference>
<keyword evidence="2" id="KW-0238">DNA-binding</keyword>
<evidence type="ECO:0000313" key="7">
    <source>
        <dbReference type="Proteomes" id="UP000322887"/>
    </source>
</evidence>
<dbReference type="SUPFAM" id="SSF46894">
    <property type="entry name" value="C-terminal effector domain of the bipartite response regulators"/>
    <property type="match status" value="1"/>
</dbReference>
<organism evidence="6 7">
    <name type="scientific">Gimesia maris</name>
    <dbReference type="NCBI Taxonomy" id="122"/>
    <lineage>
        <taxon>Bacteria</taxon>
        <taxon>Pseudomonadati</taxon>
        <taxon>Planctomycetota</taxon>
        <taxon>Planctomycetia</taxon>
        <taxon>Planctomycetales</taxon>
        <taxon>Planctomycetaceae</taxon>
        <taxon>Gimesia</taxon>
    </lineage>
</organism>
<dbReference type="PANTHER" id="PTHR43214:SF43">
    <property type="entry name" value="TWO-COMPONENT RESPONSE REGULATOR"/>
    <property type="match status" value="1"/>
</dbReference>
<accession>A0ABX5YNS6</accession>
<evidence type="ECO:0000256" key="3">
    <source>
        <dbReference type="PROSITE-ProRule" id="PRU00169"/>
    </source>
</evidence>
<dbReference type="PROSITE" id="PS50043">
    <property type="entry name" value="HTH_LUXR_2"/>
    <property type="match status" value="1"/>
</dbReference>
<evidence type="ECO:0000256" key="2">
    <source>
        <dbReference type="ARBA" id="ARBA00023125"/>
    </source>
</evidence>
<evidence type="ECO:0000313" key="6">
    <source>
        <dbReference type="EMBL" id="QEG17401.1"/>
    </source>
</evidence>
<dbReference type="PROSITE" id="PS50110">
    <property type="entry name" value="RESPONSE_REGULATORY"/>
    <property type="match status" value="1"/>
</dbReference>
<gene>
    <name evidence="6" type="primary">nreC</name>
    <name evidence="6" type="ORF">GmarT_32810</name>
</gene>
<sequence length="249" mass="27997">MSDSQGIGRNNDFASSCISSGIDFRNQHMSQVNQQKTKVMIVDDHPIVREGYSRLIEHQDDLQVCGEADSKVDAIRKIMENPPDLIIVDISLKDGSGLELIKDVKAQFSQIKMLTVSMHDETLFAERSLRAGALGYVNKQQAPEQLIKAIYQVLKGKVYLSAAVTERMICRSIGSDNYSDQSPIESLSDRELEVFEQIGEGETTRSIAQKLNLSSKTVETYRENIKHKLNLENATALTRHAIQWVLEKK</sequence>
<dbReference type="Gene3D" id="3.40.50.2300">
    <property type="match status" value="1"/>
</dbReference>
<dbReference type="InterPro" id="IPR058245">
    <property type="entry name" value="NreC/VraR/RcsB-like_REC"/>
</dbReference>
<dbReference type="Proteomes" id="UP000322887">
    <property type="component" value="Chromosome"/>
</dbReference>
<name>A0ABX5YNS6_9PLAN</name>
<dbReference type="SUPFAM" id="SSF52172">
    <property type="entry name" value="CheY-like"/>
    <property type="match status" value="1"/>
</dbReference>
<dbReference type="CDD" id="cd06170">
    <property type="entry name" value="LuxR_C_like"/>
    <property type="match status" value="1"/>
</dbReference>